<sequence length="661" mass="72329">MPKPPSVSHCVFLPGGSRLHDSTAFGPLGPQWWGYILAAYLPPSSLFTIKQVSKAWNSLTTSRYYTLHAPLRITETILNQLACATSALSTRQKARMARYLSLHCGDSITIGVARDSEAIHDVTPRILNATGPVKRMAISIDTPYVLIAKSLHRLFLRSVDTLLDMKLRGVRVSQQLNSICAEKQRTVPWISSHIELPRLQILEVDDVSLLKHLVAPKLLSLFVDYASASEGSDTGNQESEEDAHCLSPVLSRVARGILLAFLSRSGTHLEILTQADILPILFRSTPPINSPIKRADGSTITVMSPVVCLPNLTSLAVSDIHLLLYIRTINLESLTASVPDVSALSFFSRFHSTQLQYLEITQPSNTAANTSHSGVMEASDGSRHLRIPQLTGASSTGGRGILRHNSSPVSTIACGRSMGRRFVNEQCSCTLISPKIQGTGLEIDRRRSRNDRAFSLPCQAGKASPPADALRQKIHDWNLETPTTSEPTEKCLPQTDLSFGLLRGHFSNKRAEALNVFLPLLLELTVPGSFLAYLFCPRLQRVLVTGLSHRKQVLSFIQDGAPLVEELIVDNIAGAASGQRSSQPPNSQSHAGGFGEMEHHGMAKMMASNTSTPYITKPIPQWRLPSLRTYKGPAGLLDLDLECPNLERLEVRLLPIPSGKQ</sequence>
<evidence type="ECO:0000313" key="3">
    <source>
        <dbReference type="EMBL" id="CEL71196.1"/>
    </source>
</evidence>
<dbReference type="GeneID" id="13445688"/>
<evidence type="ECO:0000313" key="4">
    <source>
        <dbReference type="Proteomes" id="UP000007494"/>
    </source>
</evidence>
<dbReference type="AlphaFoldDB" id="F0VRT9"/>
<dbReference type="OrthoDB" id="332362at2759"/>
<evidence type="ECO:0000313" key="2">
    <source>
        <dbReference type="EMBL" id="CBZ56437.1"/>
    </source>
</evidence>
<name>F0VRT9_NEOCL</name>
<evidence type="ECO:0000256" key="1">
    <source>
        <dbReference type="SAM" id="MobiDB-lite"/>
    </source>
</evidence>
<feature type="compositionally biased region" description="Polar residues" evidence="1">
    <location>
        <begin position="578"/>
        <end position="590"/>
    </location>
</feature>
<dbReference type="InParanoid" id="F0VRT9"/>
<accession>F0VRT9</accession>
<gene>
    <name evidence="3" type="ORF">BN1204_068610</name>
    <name evidence="2" type="ORF">NCLIV_068610</name>
</gene>
<dbReference type="eggNOG" id="ENOG502TMJD">
    <property type="taxonomic scope" value="Eukaryota"/>
</dbReference>
<dbReference type="OMA" id="HCGDSIT"/>
<proteinExistence type="predicted"/>
<dbReference type="RefSeq" id="XP_003886462.1">
    <property type="nucleotide sequence ID" value="XM_003886413.1"/>
</dbReference>
<protein>
    <recommendedName>
        <fullName evidence="5">F-box domain-containing protein</fullName>
    </recommendedName>
</protein>
<dbReference type="EMBL" id="FR823393">
    <property type="protein sequence ID" value="CBZ56437.1"/>
    <property type="molecule type" value="Genomic_DNA"/>
</dbReference>
<evidence type="ECO:0008006" key="5">
    <source>
        <dbReference type="Google" id="ProtNLM"/>
    </source>
</evidence>
<dbReference type="Proteomes" id="UP000007494">
    <property type="component" value="Chromosome XII"/>
</dbReference>
<reference evidence="3" key="4">
    <citation type="journal article" date="2015" name="PLoS ONE">
        <title>Comprehensive Evaluation of Toxoplasma gondii VEG and Neospora caninum LIV Genomes with Tachyzoite Stage Transcriptome and Proteome Defines Novel Transcript Features.</title>
        <authorList>
            <person name="Ramaprasad A."/>
            <person name="Mourier T."/>
            <person name="Naeem R."/>
            <person name="Malas T.B."/>
            <person name="Moussa E."/>
            <person name="Panigrahi A."/>
            <person name="Vermont S.J."/>
            <person name="Otto T.D."/>
            <person name="Wastling J."/>
            <person name="Pain A."/>
        </authorList>
    </citation>
    <scope>NUCLEOTIDE SEQUENCE</scope>
    <source>
        <strain evidence="3">Liverpool</strain>
    </source>
</reference>
<reference evidence="2" key="2">
    <citation type="submission" date="2011-03" db="EMBL/GenBank/DDBJ databases">
        <title>Comparative genomics and transcriptomics of Neospora caninum and Toxoplasma gondii.</title>
        <authorList>
            <person name="Reid A.J."/>
            <person name="Sohal A."/>
            <person name="Harris D."/>
            <person name="Quail M."/>
            <person name="Sanders M."/>
            <person name="Berriman M."/>
            <person name="Wastling J.M."/>
            <person name="Pain A."/>
        </authorList>
    </citation>
    <scope>NUCLEOTIDE SEQUENCE</scope>
    <source>
        <strain evidence="2">Liverpool</strain>
    </source>
</reference>
<dbReference type="EMBL" id="LN714487">
    <property type="protein sequence ID" value="CEL71196.1"/>
    <property type="molecule type" value="Genomic_DNA"/>
</dbReference>
<dbReference type="VEuPathDB" id="ToxoDB:NCLIV_068610"/>
<reference evidence="4" key="3">
    <citation type="journal article" date="2012" name="PLoS Pathog.">
        <title>Comparative genomics of the apicomplexan parasites Toxoplasma gondii and Neospora caninum: Coccidia differing in host range and transmission strategy.</title>
        <authorList>
            <person name="Reid A.J."/>
            <person name="Vermont S.J."/>
            <person name="Cotton J.A."/>
            <person name="Harris D."/>
            <person name="Hill-Cawthorne G.A."/>
            <person name="Konen-Waisman S."/>
            <person name="Latham S.M."/>
            <person name="Mourier T."/>
            <person name="Norton R."/>
            <person name="Quail M.A."/>
            <person name="Sanders M."/>
            <person name="Shanmugam D."/>
            <person name="Sohal A."/>
            <person name="Wasmuth J.D."/>
            <person name="Brunk B."/>
            <person name="Grigg M.E."/>
            <person name="Howard J.C."/>
            <person name="Parkinson J."/>
            <person name="Roos D.S."/>
            <person name="Trees A.J."/>
            <person name="Berriman M."/>
            <person name="Pain A."/>
            <person name="Wastling J.M."/>
        </authorList>
    </citation>
    <scope>NUCLEOTIDE SEQUENCE [LARGE SCALE GENOMIC DNA]</scope>
    <source>
        <strain evidence="4">Liverpool</strain>
    </source>
</reference>
<organism evidence="2 4">
    <name type="scientific">Neospora caninum (strain Liverpool)</name>
    <dbReference type="NCBI Taxonomy" id="572307"/>
    <lineage>
        <taxon>Eukaryota</taxon>
        <taxon>Sar</taxon>
        <taxon>Alveolata</taxon>
        <taxon>Apicomplexa</taxon>
        <taxon>Conoidasida</taxon>
        <taxon>Coccidia</taxon>
        <taxon>Eucoccidiorida</taxon>
        <taxon>Eimeriorina</taxon>
        <taxon>Sarcocystidae</taxon>
        <taxon>Neospora</taxon>
    </lineage>
</organism>
<reference evidence="2" key="1">
    <citation type="submission" date="2011-02" db="EMBL/GenBank/DDBJ databases">
        <authorList>
            <person name="Aslett M."/>
        </authorList>
    </citation>
    <scope>NUCLEOTIDE SEQUENCE</scope>
    <source>
        <strain evidence="2">Liverpool</strain>
    </source>
</reference>
<feature type="region of interest" description="Disordered" evidence="1">
    <location>
        <begin position="576"/>
        <end position="596"/>
    </location>
</feature>
<keyword evidence="4" id="KW-1185">Reference proteome</keyword>